<evidence type="ECO:0008006" key="3">
    <source>
        <dbReference type="Google" id="ProtNLM"/>
    </source>
</evidence>
<evidence type="ECO:0000313" key="1">
    <source>
        <dbReference type="EMBL" id="GEQ98214.1"/>
    </source>
</evidence>
<organism evidence="1 2">
    <name type="scientific">Iodidimonas gelatinilytica</name>
    <dbReference type="NCBI Taxonomy" id="1236966"/>
    <lineage>
        <taxon>Bacteria</taxon>
        <taxon>Pseudomonadati</taxon>
        <taxon>Pseudomonadota</taxon>
        <taxon>Alphaproteobacteria</taxon>
        <taxon>Iodidimonadales</taxon>
        <taxon>Iodidimonadaceae</taxon>
        <taxon>Iodidimonas</taxon>
    </lineage>
</organism>
<protein>
    <recommendedName>
        <fullName evidence="3">ROK family protein</fullName>
    </recommendedName>
</protein>
<dbReference type="InterPro" id="IPR043129">
    <property type="entry name" value="ATPase_NBD"/>
</dbReference>
<accession>A0A5A7MRI9</accession>
<dbReference type="SUPFAM" id="SSF53067">
    <property type="entry name" value="Actin-like ATPase domain"/>
    <property type="match status" value="1"/>
</dbReference>
<dbReference type="AlphaFoldDB" id="A0A5A7MRI9"/>
<name>A0A5A7MRI9_9PROT</name>
<proteinExistence type="predicted"/>
<evidence type="ECO:0000313" key="2">
    <source>
        <dbReference type="Proteomes" id="UP000322084"/>
    </source>
</evidence>
<dbReference type="Proteomes" id="UP000322084">
    <property type="component" value="Unassembled WGS sequence"/>
</dbReference>
<reference evidence="1 2" key="1">
    <citation type="submission" date="2019-09" db="EMBL/GenBank/DDBJ databases">
        <title>NBRP : Genome information of microbial organism related human and environment.</title>
        <authorList>
            <person name="Hattori M."/>
            <person name="Oshima K."/>
            <person name="Inaba H."/>
            <person name="Suda W."/>
            <person name="Sakamoto M."/>
            <person name="Iino T."/>
            <person name="Kitahara M."/>
            <person name="Oshida Y."/>
            <person name="Iida T."/>
            <person name="Kudo T."/>
            <person name="Itoh T."/>
            <person name="Ohkuma M."/>
        </authorList>
    </citation>
    <scope>NUCLEOTIDE SEQUENCE [LARGE SCALE GENOMIC DNA]</scope>
    <source>
        <strain evidence="1 2">Hi-2</strain>
    </source>
</reference>
<dbReference type="EMBL" id="BKCL01000005">
    <property type="protein sequence ID" value="GEQ98214.1"/>
    <property type="molecule type" value="Genomic_DNA"/>
</dbReference>
<gene>
    <name evidence="1" type="ORF">JCM17844_18510</name>
</gene>
<sequence>MTMHIGIDLGGTKIEIAALSPDGTELLRMRKPAPSRIMTRRCAPLPIWWGKCSKNWNAPALWASVRPEPFHAARD</sequence>
<comment type="caution">
    <text evidence="1">The sequence shown here is derived from an EMBL/GenBank/DDBJ whole genome shotgun (WGS) entry which is preliminary data.</text>
</comment>